<feature type="transmembrane region" description="Helical" evidence="11">
    <location>
        <begin position="315"/>
        <end position="338"/>
    </location>
</feature>
<feature type="transmembrane region" description="Helical" evidence="11">
    <location>
        <begin position="157"/>
        <end position="181"/>
    </location>
</feature>
<organism evidence="13 14">
    <name type="scientific">Datura stramonium</name>
    <name type="common">Jimsonweed</name>
    <name type="synonym">Common thornapple</name>
    <dbReference type="NCBI Taxonomy" id="4076"/>
    <lineage>
        <taxon>Eukaryota</taxon>
        <taxon>Viridiplantae</taxon>
        <taxon>Streptophyta</taxon>
        <taxon>Embryophyta</taxon>
        <taxon>Tracheophyta</taxon>
        <taxon>Spermatophyta</taxon>
        <taxon>Magnoliopsida</taxon>
        <taxon>eudicotyledons</taxon>
        <taxon>Gunneridae</taxon>
        <taxon>Pentapetalae</taxon>
        <taxon>asterids</taxon>
        <taxon>lamiids</taxon>
        <taxon>Solanales</taxon>
        <taxon>Solanaceae</taxon>
        <taxon>Solanoideae</taxon>
        <taxon>Datureae</taxon>
        <taxon>Datura</taxon>
    </lineage>
</organism>
<feature type="transmembrane region" description="Helical" evidence="11">
    <location>
        <begin position="345"/>
        <end position="366"/>
    </location>
</feature>
<evidence type="ECO:0000256" key="5">
    <source>
        <dbReference type="ARBA" id="ARBA00022692"/>
    </source>
</evidence>
<evidence type="ECO:0000256" key="3">
    <source>
        <dbReference type="ARBA" id="ARBA00022448"/>
    </source>
</evidence>
<name>A0ABS8WUF5_DATST</name>
<accession>A0ABS8WUF5</accession>
<dbReference type="NCBIfam" id="TIGR00879">
    <property type="entry name" value="SP"/>
    <property type="match status" value="1"/>
</dbReference>
<keyword evidence="7 11" id="KW-1133">Transmembrane helix</keyword>
<dbReference type="PROSITE" id="PS00217">
    <property type="entry name" value="SUGAR_TRANSPORT_2"/>
    <property type="match status" value="1"/>
</dbReference>
<comment type="similarity">
    <text evidence="9">Belongs to the major facilitator superfamily. Phosphate:H(+) symporter (TC 2.A.1.9) family.</text>
</comment>
<feature type="transmembrane region" description="Helical" evidence="11">
    <location>
        <begin position="125"/>
        <end position="145"/>
    </location>
</feature>
<feature type="transmembrane region" description="Helical" evidence="11">
    <location>
        <begin position="100"/>
        <end position="119"/>
    </location>
</feature>
<evidence type="ECO:0000256" key="7">
    <source>
        <dbReference type="ARBA" id="ARBA00022989"/>
    </source>
</evidence>
<evidence type="ECO:0000313" key="14">
    <source>
        <dbReference type="Proteomes" id="UP000823775"/>
    </source>
</evidence>
<dbReference type="SUPFAM" id="SSF103473">
    <property type="entry name" value="MFS general substrate transporter"/>
    <property type="match status" value="1"/>
</dbReference>
<dbReference type="InterPro" id="IPR020846">
    <property type="entry name" value="MFS_dom"/>
</dbReference>
<feature type="transmembrane region" description="Helical" evidence="11">
    <location>
        <begin position="187"/>
        <end position="208"/>
    </location>
</feature>
<evidence type="ECO:0000256" key="9">
    <source>
        <dbReference type="ARBA" id="ARBA00044504"/>
    </source>
</evidence>
<keyword evidence="5 11" id="KW-0812">Transmembrane</keyword>
<proteinExistence type="inferred from homology"/>
<evidence type="ECO:0000259" key="12">
    <source>
        <dbReference type="PROSITE" id="PS50850"/>
    </source>
</evidence>
<dbReference type="InterPro" id="IPR003663">
    <property type="entry name" value="Sugar/inositol_transpt"/>
</dbReference>
<keyword evidence="14" id="KW-1185">Reference proteome</keyword>
<evidence type="ECO:0000256" key="1">
    <source>
        <dbReference type="ARBA" id="ARBA00004141"/>
    </source>
</evidence>
<evidence type="ECO:0000256" key="10">
    <source>
        <dbReference type="RuleBase" id="RU003346"/>
    </source>
</evidence>
<keyword evidence="3 10" id="KW-0813">Transport</keyword>
<dbReference type="InterPro" id="IPR005829">
    <property type="entry name" value="Sugar_transporter_CS"/>
</dbReference>
<dbReference type="PROSITE" id="PS50850">
    <property type="entry name" value="MFS"/>
    <property type="match status" value="1"/>
</dbReference>
<dbReference type="InterPro" id="IPR036259">
    <property type="entry name" value="MFS_trans_sf"/>
</dbReference>
<dbReference type="PANTHER" id="PTHR23500:SF432">
    <property type="entry name" value="POLYOL TRANSPORTER 5-LIKE"/>
    <property type="match status" value="1"/>
</dbReference>
<feature type="transmembrane region" description="Helical" evidence="11">
    <location>
        <begin position="378"/>
        <end position="404"/>
    </location>
</feature>
<gene>
    <name evidence="13" type="ORF">HAX54_053468</name>
</gene>
<dbReference type="EMBL" id="JACEIK010009966">
    <property type="protein sequence ID" value="MCE3214838.1"/>
    <property type="molecule type" value="Genomic_DNA"/>
</dbReference>
<evidence type="ECO:0000256" key="2">
    <source>
        <dbReference type="ARBA" id="ARBA00010992"/>
    </source>
</evidence>
<dbReference type="PROSITE" id="PS00216">
    <property type="entry name" value="SUGAR_TRANSPORT_1"/>
    <property type="match status" value="2"/>
</dbReference>
<dbReference type="Proteomes" id="UP000823775">
    <property type="component" value="Unassembled WGS sequence"/>
</dbReference>
<keyword evidence="8 11" id="KW-0472">Membrane</keyword>
<keyword evidence="6" id="KW-0769">Symport</keyword>
<reference evidence="13 14" key="1">
    <citation type="journal article" date="2021" name="BMC Genomics">
        <title>Datura genome reveals duplications of psychoactive alkaloid biosynthetic genes and high mutation rate following tissue culture.</title>
        <authorList>
            <person name="Rajewski A."/>
            <person name="Carter-House D."/>
            <person name="Stajich J."/>
            <person name="Litt A."/>
        </authorList>
    </citation>
    <scope>NUCLEOTIDE SEQUENCE [LARGE SCALE GENOMIC DNA]</scope>
    <source>
        <strain evidence="13">AR-01</strain>
    </source>
</reference>
<dbReference type="InterPro" id="IPR005828">
    <property type="entry name" value="MFS_sugar_transport-like"/>
</dbReference>
<dbReference type="PANTHER" id="PTHR23500">
    <property type="entry name" value="SOLUTE CARRIER FAMILY 2, FACILITATED GLUCOSE TRANSPORTER"/>
    <property type="match status" value="1"/>
</dbReference>
<protein>
    <recommendedName>
        <fullName evidence="12">Major facilitator superfamily (MFS) profile domain-containing protein</fullName>
    </recommendedName>
</protein>
<evidence type="ECO:0000313" key="13">
    <source>
        <dbReference type="EMBL" id="MCE3214838.1"/>
    </source>
</evidence>
<feature type="domain" description="Major facilitator superfamily (MFS) profile" evidence="12">
    <location>
        <begin position="34"/>
        <end position="427"/>
    </location>
</feature>
<evidence type="ECO:0000256" key="8">
    <source>
        <dbReference type="ARBA" id="ARBA00023136"/>
    </source>
</evidence>
<evidence type="ECO:0000256" key="4">
    <source>
        <dbReference type="ARBA" id="ARBA00022597"/>
    </source>
</evidence>
<dbReference type="PRINTS" id="PR00171">
    <property type="entry name" value="SUGRTRNSPORT"/>
</dbReference>
<keyword evidence="4" id="KW-0762">Sugar transport</keyword>
<dbReference type="InterPro" id="IPR045262">
    <property type="entry name" value="STP/PLT_plant"/>
</dbReference>
<comment type="similarity">
    <text evidence="2 10">Belongs to the major facilitator superfamily. Sugar transporter (TC 2.A.1.1) family.</text>
</comment>
<evidence type="ECO:0000256" key="6">
    <source>
        <dbReference type="ARBA" id="ARBA00022847"/>
    </source>
</evidence>
<comment type="subcellular location">
    <subcellularLocation>
        <location evidence="1">Membrane</location>
        <topology evidence="1">Multi-pass membrane protein</topology>
    </subcellularLocation>
</comment>
<evidence type="ECO:0000256" key="11">
    <source>
        <dbReference type="SAM" id="Phobius"/>
    </source>
</evidence>
<feature type="transmembrane region" description="Helical" evidence="11">
    <location>
        <begin position="278"/>
        <end position="300"/>
    </location>
</feature>
<dbReference type="Pfam" id="PF00083">
    <property type="entry name" value="Sugar_tr"/>
    <property type="match status" value="1"/>
</dbReference>
<dbReference type="Gene3D" id="1.20.1250.20">
    <property type="entry name" value="MFS general substrate transporter like domains"/>
    <property type="match status" value="1"/>
</dbReference>
<comment type="caution">
    <text evidence="13">The sequence shown here is derived from an EMBL/GenBank/DDBJ whole genome shotgun (WGS) entry which is preliminary data.</text>
</comment>
<sequence>MQSNISYMDENKVRTQIESQSPKKVPLNKFSLACAILASTNSILLGHDIGVMSRAVLFIKDNLKISSSQVEIFVGSVNVCSLIGALASGKTSDMIGRRHIIILAATTFLIGSLLMGLAPSYAFLMAGRVVVGIGVGYSLMISPIYTAEVSPATIRGLLTSLPEVFINVSILLGYIFNYALADLAHHINWRLMLGLAAIPAIGIGFKVLQMPESPWWIIMKGRIEEAKGVLYKTSESDDEADLRLEEIIKATSSTTPSNWKGQGVWKELLRPSRPLRRILVAAIGINFFMQASSNDAVVYYTPLVFNAVGIHNRKGLIGVTILMGIAKTSFCIILALFLDNVGRRPMLLLGTIGMVVSLVALGLGSIYLHNAYHKPPWAIALCVVAVYADVSFFSIGLGPITWFYSSEIFPIRINCIEYKFYKFRSIF</sequence>